<name>A0A3S3MV99_9MAGN</name>
<protein>
    <submittedName>
        <fullName evidence="2">Amino-acid N-acetyltransferase</fullName>
    </submittedName>
</protein>
<keyword evidence="3" id="KW-1185">Reference proteome</keyword>
<dbReference type="OrthoDB" id="630895at2759"/>
<dbReference type="GO" id="GO:0016740">
    <property type="term" value="F:transferase activity"/>
    <property type="evidence" value="ECO:0007669"/>
    <property type="project" value="UniProtKB-KW"/>
</dbReference>
<feature type="region of interest" description="Disordered" evidence="1">
    <location>
        <begin position="106"/>
        <end position="149"/>
    </location>
</feature>
<evidence type="ECO:0000313" key="2">
    <source>
        <dbReference type="EMBL" id="RWR80182.1"/>
    </source>
</evidence>
<evidence type="ECO:0000313" key="3">
    <source>
        <dbReference type="Proteomes" id="UP000283530"/>
    </source>
</evidence>
<comment type="caution">
    <text evidence="2">The sequence shown here is derived from an EMBL/GenBank/DDBJ whole genome shotgun (WGS) entry which is preliminary data.</text>
</comment>
<feature type="compositionally biased region" description="Polar residues" evidence="1">
    <location>
        <begin position="121"/>
        <end position="141"/>
    </location>
</feature>
<organism evidence="2 3">
    <name type="scientific">Cinnamomum micranthum f. kanehirae</name>
    <dbReference type="NCBI Taxonomy" id="337451"/>
    <lineage>
        <taxon>Eukaryota</taxon>
        <taxon>Viridiplantae</taxon>
        <taxon>Streptophyta</taxon>
        <taxon>Embryophyta</taxon>
        <taxon>Tracheophyta</taxon>
        <taxon>Spermatophyta</taxon>
        <taxon>Magnoliopsida</taxon>
        <taxon>Magnoliidae</taxon>
        <taxon>Laurales</taxon>
        <taxon>Lauraceae</taxon>
        <taxon>Cinnamomum</taxon>
    </lineage>
</organism>
<accession>A0A3S3MV99</accession>
<dbReference type="Proteomes" id="UP000283530">
    <property type="component" value="Unassembled WGS sequence"/>
</dbReference>
<dbReference type="AlphaFoldDB" id="A0A3S3MV99"/>
<keyword evidence="2" id="KW-0808">Transferase</keyword>
<dbReference type="EMBL" id="QPKB01000003">
    <property type="protein sequence ID" value="RWR80182.1"/>
    <property type="molecule type" value="Genomic_DNA"/>
</dbReference>
<reference evidence="2 3" key="1">
    <citation type="journal article" date="2019" name="Nat. Plants">
        <title>Stout camphor tree genome fills gaps in understanding of flowering plant genome evolution.</title>
        <authorList>
            <person name="Chaw S.M."/>
            <person name="Liu Y.C."/>
            <person name="Wu Y.W."/>
            <person name="Wang H.Y."/>
            <person name="Lin C.I."/>
            <person name="Wu C.S."/>
            <person name="Ke H.M."/>
            <person name="Chang L.Y."/>
            <person name="Hsu C.Y."/>
            <person name="Yang H.T."/>
            <person name="Sudianto E."/>
            <person name="Hsu M.H."/>
            <person name="Wu K.P."/>
            <person name="Wang L.N."/>
            <person name="Leebens-Mack J.H."/>
            <person name="Tsai I.J."/>
        </authorList>
    </citation>
    <scope>NUCLEOTIDE SEQUENCE [LARGE SCALE GENOMIC DNA]</scope>
    <source>
        <strain evidence="3">cv. Chaw 1501</strain>
        <tissue evidence="2">Young leaves</tissue>
    </source>
</reference>
<sequence>MVINTIFSEWPHLERLDAIVGVDNPRSQRVLEKAGLGTLFNTLRITLLPIKEEFSCNGDGMEFSMAIANNTTLTNHVYNTNLGGDIPSSTGTILKDSTYNTLVGGDIPAHRTNTGRDIPVHSTNLSEDIPSSTDTTLRDSTQGGGDIPVSLHLYSP</sequence>
<gene>
    <name evidence="2" type="ORF">CKAN_00880800</name>
</gene>
<evidence type="ECO:0000256" key="1">
    <source>
        <dbReference type="SAM" id="MobiDB-lite"/>
    </source>
</evidence>
<proteinExistence type="predicted"/>